<dbReference type="Proteomes" id="UP000024635">
    <property type="component" value="Unassembled WGS sequence"/>
</dbReference>
<proteinExistence type="predicted"/>
<dbReference type="AlphaFoldDB" id="A0A016WZF2"/>
<accession>A0A016WZF2</accession>
<name>A0A016WZF2_9BILA</name>
<reference evidence="2" key="1">
    <citation type="journal article" date="2015" name="Nat. Genet.">
        <title>The genome and transcriptome of the zoonotic hookworm Ancylostoma ceylanicum identify infection-specific gene families.</title>
        <authorList>
            <person name="Schwarz E.M."/>
            <person name="Hu Y."/>
            <person name="Antoshechkin I."/>
            <person name="Miller M.M."/>
            <person name="Sternberg P.W."/>
            <person name="Aroian R.V."/>
        </authorList>
    </citation>
    <scope>NUCLEOTIDE SEQUENCE</scope>
    <source>
        <strain evidence="2">HY135</strain>
    </source>
</reference>
<gene>
    <name evidence="1" type="primary">Acey_s0436.g1446</name>
    <name evidence="1" type="ORF">Y032_0436g1446</name>
</gene>
<dbReference type="EMBL" id="JARK01000036">
    <property type="protein sequence ID" value="EYC45204.1"/>
    <property type="molecule type" value="Genomic_DNA"/>
</dbReference>
<protein>
    <submittedName>
        <fullName evidence="1">Uncharacterized protein</fullName>
    </submittedName>
</protein>
<evidence type="ECO:0000313" key="2">
    <source>
        <dbReference type="Proteomes" id="UP000024635"/>
    </source>
</evidence>
<organism evidence="1 2">
    <name type="scientific">Ancylostoma ceylanicum</name>
    <dbReference type="NCBI Taxonomy" id="53326"/>
    <lineage>
        <taxon>Eukaryota</taxon>
        <taxon>Metazoa</taxon>
        <taxon>Ecdysozoa</taxon>
        <taxon>Nematoda</taxon>
        <taxon>Chromadorea</taxon>
        <taxon>Rhabditida</taxon>
        <taxon>Rhabditina</taxon>
        <taxon>Rhabditomorpha</taxon>
        <taxon>Strongyloidea</taxon>
        <taxon>Ancylostomatidae</taxon>
        <taxon>Ancylostomatinae</taxon>
        <taxon>Ancylostoma</taxon>
    </lineage>
</organism>
<keyword evidence="2" id="KW-1185">Reference proteome</keyword>
<sequence>MENLPQVGCNHAIGIRHIYVSVENSISSSPESKERVRKIAKSPENIIPIASFTSFDTTTLENLMETICNAEI</sequence>
<comment type="caution">
    <text evidence="1">The sequence shown here is derived from an EMBL/GenBank/DDBJ whole genome shotgun (WGS) entry which is preliminary data.</text>
</comment>
<evidence type="ECO:0000313" key="1">
    <source>
        <dbReference type="EMBL" id="EYC45204.1"/>
    </source>
</evidence>